<evidence type="ECO:0000313" key="2">
    <source>
        <dbReference type="EMBL" id="DAD19928.1"/>
    </source>
</evidence>
<feature type="transmembrane region" description="Helical" evidence="1">
    <location>
        <begin position="21"/>
        <end position="41"/>
    </location>
</feature>
<name>A0A822XR24_NELNU</name>
<keyword evidence="3" id="KW-1185">Reference proteome</keyword>
<protein>
    <submittedName>
        <fullName evidence="2">Uncharacterized protein</fullName>
    </submittedName>
</protein>
<gene>
    <name evidence="2" type="ORF">HUJ06_021391</name>
</gene>
<organism evidence="2 3">
    <name type="scientific">Nelumbo nucifera</name>
    <name type="common">Sacred lotus</name>
    <dbReference type="NCBI Taxonomy" id="4432"/>
    <lineage>
        <taxon>Eukaryota</taxon>
        <taxon>Viridiplantae</taxon>
        <taxon>Streptophyta</taxon>
        <taxon>Embryophyta</taxon>
        <taxon>Tracheophyta</taxon>
        <taxon>Spermatophyta</taxon>
        <taxon>Magnoliopsida</taxon>
        <taxon>Proteales</taxon>
        <taxon>Nelumbonaceae</taxon>
        <taxon>Nelumbo</taxon>
    </lineage>
</organism>
<accession>A0A822XR24</accession>
<proteinExistence type="predicted"/>
<sequence>MRLQKDASQLSRSRQAVFNQVNFPRILLFLVVTDVYLLYFIKEVGKSP</sequence>
<keyword evidence="1" id="KW-0472">Membrane</keyword>
<evidence type="ECO:0000313" key="3">
    <source>
        <dbReference type="Proteomes" id="UP000607653"/>
    </source>
</evidence>
<dbReference type="Proteomes" id="UP000607653">
    <property type="component" value="Unassembled WGS sequence"/>
</dbReference>
<dbReference type="AlphaFoldDB" id="A0A822XR24"/>
<keyword evidence="1" id="KW-0812">Transmembrane</keyword>
<keyword evidence="1" id="KW-1133">Transmembrane helix</keyword>
<reference evidence="2 3" key="1">
    <citation type="journal article" date="2020" name="Mol. Biol. Evol.">
        <title>Distinct Expression and Methylation Patterns for Genes with Different Fates following a Single Whole-Genome Duplication in Flowering Plants.</title>
        <authorList>
            <person name="Shi T."/>
            <person name="Rahmani R.S."/>
            <person name="Gugger P.F."/>
            <person name="Wang M."/>
            <person name="Li H."/>
            <person name="Zhang Y."/>
            <person name="Li Z."/>
            <person name="Wang Q."/>
            <person name="Van de Peer Y."/>
            <person name="Marchal K."/>
            <person name="Chen J."/>
        </authorList>
    </citation>
    <scope>NUCLEOTIDE SEQUENCE [LARGE SCALE GENOMIC DNA]</scope>
    <source>
        <tissue evidence="2">Leaf</tissue>
    </source>
</reference>
<dbReference type="EMBL" id="DUZY01000001">
    <property type="protein sequence ID" value="DAD19928.1"/>
    <property type="molecule type" value="Genomic_DNA"/>
</dbReference>
<comment type="caution">
    <text evidence="2">The sequence shown here is derived from an EMBL/GenBank/DDBJ whole genome shotgun (WGS) entry which is preliminary data.</text>
</comment>
<evidence type="ECO:0000256" key="1">
    <source>
        <dbReference type="SAM" id="Phobius"/>
    </source>
</evidence>